<dbReference type="RefSeq" id="WP_317787995.1">
    <property type="nucleotide sequence ID" value="NZ_AP028461.1"/>
</dbReference>
<dbReference type="PANTHER" id="PTHR34293">
    <property type="entry name" value="HTH-TYPE TRANSCRIPTIONAL REGULATOR TRMBL2"/>
    <property type="match status" value="1"/>
</dbReference>
<evidence type="ECO:0000313" key="3">
    <source>
        <dbReference type="Proteomes" id="UP001597183"/>
    </source>
</evidence>
<dbReference type="InterPro" id="IPR051797">
    <property type="entry name" value="TrmB-like"/>
</dbReference>
<reference evidence="3" key="1">
    <citation type="journal article" date="2019" name="Int. J. Syst. Evol. Microbiol.">
        <title>The Global Catalogue of Microorganisms (GCM) 10K type strain sequencing project: providing services to taxonomists for standard genome sequencing and annotation.</title>
        <authorList>
            <consortium name="The Broad Institute Genomics Platform"/>
            <consortium name="The Broad Institute Genome Sequencing Center for Infectious Disease"/>
            <person name="Wu L."/>
            <person name="Ma J."/>
        </authorList>
    </citation>
    <scope>NUCLEOTIDE SEQUENCE [LARGE SCALE GENOMIC DNA]</scope>
    <source>
        <strain evidence="3">CCM 7526</strain>
    </source>
</reference>
<dbReference type="Gene3D" id="1.10.10.10">
    <property type="entry name" value="Winged helix-like DNA-binding domain superfamily/Winged helix DNA-binding domain"/>
    <property type="match status" value="1"/>
</dbReference>
<name>A0ABW4A7Q4_9ACTN</name>
<gene>
    <name evidence="2" type="ORF">ACFQ5G_15665</name>
</gene>
<dbReference type="InterPro" id="IPR000792">
    <property type="entry name" value="Tscrpt_reg_LuxR_C"/>
</dbReference>
<dbReference type="PANTHER" id="PTHR34293:SF1">
    <property type="entry name" value="HTH-TYPE TRANSCRIPTIONAL REGULATOR TRMBL2"/>
    <property type="match status" value="1"/>
</dbReference>
<comment type="caution">
    <text evidence="2">The sequence shown here is derived from an EMBL/GenBank/DDBJ whole genome shotgun (WGS) entry which is preliminary data.</text>
</comment>
<dbReference type="SUPFAM" id="SSF46894">
    <property type="entry name" value="C-terminal effector domain of the bipartite response regulators"/>
    <property type="match status" value="1"/>
</dbReference>
<dbReference type="Proteomes" id="UP001597183">
    <property type="component" value="Unassembled WGS sequence"/>
</dbReference>
<organism evidence="2 3">
    <name type="scientific">Actinoplanes sichuanensis</name>
    <dbReference type="NCBI Taxonomy" id="512349"/>
    <lineage>
        <taxon>Bacteria</taxon>
        <taxon>Bacillati</taxon>
        <taxon>Actinomycetota</taxon>
        <taxon>Actinomycetes</taxon>
        <taxon>Micromonosporales</taxon>
        <taxon>Micromonosporaceae</taxon>
        <taxon>Actinoplanes</taxon>
    </lineage>
</organism>
<feature type="domain" description="HTH luxR-type" evidence="1">
    <location>
        <begin position="255"/>
        <end position="320"/>
    </location>
</feature>
<evidence type="ECO:0000259" key="1">
    <source>
        <dbReference type="PROSITE" id="PS50043"/>
    </source>
</evidence>
<dbReference type="Pfam" id="PF00196">
    <property type="entry name" value="GerE"/>
    <property type="match status" value="1"/>
</dbReference>
<evidence type="ECO:0000313" key="2">
    <source>
        <dbReference type="EMBL" id="MFD1366790.1"/>
    </source>
</evidence>
<dbReference type="SMART" id="SM00421">
    <property type="entry name" value="HTH_LUXR"/>
    <property type="match status" value="1"/>
</dbReference>
<dbReference type="EMBL" id="JBHTMK010000019">
    <property type="protein sequence ID" value="MFD1366790.1"/>
    <property type="molecule type" value="Genomic_DNA"/>
</dbReference>
<dbReference type="InterPro" id="IPR016032">
    <property type="entry name" value="Sig_transdc_resp-reg_C-effctor"/>
</dbReference>
<accession>A0ABW4A7Q4</accession>
<dbReference type="PROSITE" id="PS50043">
    <property type="entry name" value="HTH_LUXR_2"/>
    <property type="match status" value="1"/>
</dbReference>
<dbReference type="CDD" id="cd06170">
    <property type="entry name" value="LuxR_C_like"/>
    <property type="match status" value="1"/>
</dbReference>
<protein>
    <submittedName>
        <fullName evidence="2">LuxR C-terminal-related transcriptional regulator</fullName>
    </submittedName>
</protein>
<keyword evidence="3" id="KW-1185">Reference proteome</keyword>
<sequence>MGLPTTTESVYRSLLEEPGRGVAELVEHLDVTEEQVRTALDALFDLALLRESADAPQGIHVVAPEIGLRSALARQQADLARRQQEVAENQAAIARLIDDLSRTERASGPVASELLGMDAVRDQLQLLAQEAHDEVMTFMPGGAQSPVALEHARRNDAHILARNVRMRTVGLDSIRHSPDTMTHARFLTDSGAEFRTSAILPPRMVVVDRKAALIPIDPSDTRRGALLVSGAAILAPMIALFEQVWEIATPLGAATDPDRQGLTPQERALLKLLAQGLTDEAAATRLGVSHRTARRIMADLMERLNARSRFEAGLKAAQRGWL</sequence>
<proteinExistence type="predicted"/>
<dbReference type="InterPro" id="IPR036388">
    <property type="entry name" value="WH-like_DNA-bd_sf"/>
</dbReference>